<dbReference type="EMBL" id="JBJQND010000009">
    <property type="protein sequence ID" value="KAL3866133.1"/>
    <property type="molecule type" value="Genomic_DNA"/>
</dbReference>
<name>A0ABD3VYR1_SINWO</name>
<gene>
    <name evidence="3" type="ORF">ACJMK2_043463</name>
</gene>
<keyword evidence="2" id="KW-1133">Transmembrane helix</keyword>
<sequence length="141" mass="15465">TYEKPTSPGIVPVTHVPEQLQSHENIVIAVTVPIIVLLITAFAIVGFIFWHKMHPKGEIKKVLVHNDMNDPSTTASAAASSDGRVTLSKLKAHFSKSKPTRNGKENESSSNISNPVYENFGKPVMDDFRIEQPGTSPDMEV</sequence>
<feature type="compositionally biased region" description="Basic residues" evidence="1">
    <location>
        <begin position="90"/>
        <end position="101"/>
    </location>
</feature>
<evidence type="ECO:0000313" key="4">
    <source>
        <dbReference type="Proteomes" id="UP001634394"/>
    </source>
</evidence>
<evidence type="ECO:0000256" key="2">
    <source>
        <dbReference type="SAM" id="Phobius"/>
    </source>
</evidence>
<reference evidence="3 4" key="1">
    <citation type="submission" date="2024-11" db="EMBL/GenBank/DDBJ databases">
        <title>Chromosome-level genome assembly of the freshwater bivalve Anodonta woodiana.</title>
        <authorList>
            <person name="Chen X."/>
        </authorList>
    </citation>
    <scope>NUCLEOTIDE SEQUENCE [LARGE SCALE GENOMIC DNA]</scope>
    <source>
        <strain evidence="3">MN2024</strain>
        <tissue evidence="3">Gills</tissue>
    </source>
</reference>
<evidence type="ECO:0000313" key="3">
    <source>
        <dbReference type="EMBL" id="KAL3866133.1"/>
    </source>
</evidence>
<dbReference type="Proteomes" id="UP001634394">
    <property type="component" value="Unassembled WGS sequence"/>
</dbReference>
<organism evidence="3 4">
    <name type="scientific">Sinanodonta woodiana</name>
    <name type="common">Chinese pond mussel</name>
    <name type="synonym">Anodonta woodiana</name>
    <dbReference type="NCBI Taxonomy" id="1069815"/>
    <lineage>
        <taxon>Eukaryota</taxon>
        <taxon>Metazoa</taxon>
        <taxon>Spiralia</taxon>
        <taxon>Lophotrochozoa</taxon>
        <taxon>Mollusca</taxon>
        <taxon>Bivalvia</taxon>
        <taxon>Autobranchia</taxon>
        <taxon>Heteroconchia</taxon>
        <taxon>Palaeoheterodonta</taxon>
        <taxon>Unionida</taxon>
        <taxon>Unionoidea</taxon>
        <taxon>Unionidae</taxon>
        <taxon>Unioninae</taxon>
        <taxon>Sinanodonta</taxon>
    </lineage>
</organism>
<comment type="caution">
    <text evidence="3">The sequence shown here is derived from an EMBL/GenBank/DDBJ whole genome shotgun (WGS) entry which is preliminary data.</text>
</comment>
<feature type="non-terminal residue" evidence="3">
    <location>
        <position position="1"/>
    </location>
</feature>
<dbReference type="AlphaFoldDB" id="A0ABD3VYR1"/>
<accession>A0ABD3VYR1</accession>
<evidence type="ECO:0000256" key="1">
    <source>
        <dbReference type="SAM" id="MobiDB-lite"/>
    </source>
</evidence>
<protein>
    <submittedName>
        <fullName evidence="3">Uncharacterized protein</fullName>
    </submittedName>
</protein>
<feature type="transmembrane region" description="Helical" evidence="2">
    <location>
        <begin position="26"/>
        <end position="50"/>
    </location>
</feature>
<keyword evidence="2" id="KW-0812">Transmembrane</keyword>
<proteinExistence type="predicted"/>
<keyword evidence="2" id="KW-0472">Membrane</keyword>
<feature type="region of interest" description="Disordered" evidence="1">
    <location>
        <begin position="90"/>
        <end position="120"/>
    </location>
</feature>
<keyword evidence="4" id="KW-1185">Reference proteome</keyword>